<dbReference type="SUPFAM" id="SSF53850">
    <property type="entry name" value="Periplasmic binding protein-like II"/>
    <property type="match status" value="1"/>
</dbReference>
<evidence type="ECO:0000259" key="5">
    <source>
        <dbReference type="PROSITE" id="PS50931"/>
    </source>
</evidence>
<accession>A0ABT5T7B2</accession>
<organism evidence="6 7">
    <name type="scientific">Roseinatronobacter alkalisoli</name>
    <dbReference type="NCBI Taxonomy" id="3028235"/>
    <lineage>
        <taxon>Bacteria</taxon>
        <taxon>Pseudomonadati</taxon>
        <taxon>Pseudomonadota</taxon>
        <taxon>Alphaproteobacteria</taxon>
        <taxon>Rhodobacterales</taxon>
        <taxon>Paracoccaceae</taxon>
        <taxon>Roseinatronobacter</taxon>
    </lineage>
</organism>
<feature type="domain" description="HTH lysR-type" evidence="5">
    <location>
        <begin position="6"/>
        <end position="63"/>
    </location>
</feature>
<evidence type="ECO:0000256" key="2">
    <source>
        <dbReference type="ARBA" id="ARBA00023015"/>
    </source>
</evidence>
<dbReference type="EMBL" id="JAQZSM010000005">
    <property type="protein sequence ID" value="MDD7971002.1"/>
    <property type="molecule type" value="Genomic_DNA"/>
</dbReference>
<dbReference type="Gene3D" id="1.10.10.10">
    <property type="entry name" value="Winged helix-like DNA-binding domain superfamily/Winged helix DNA-binding domain"/>
    <property type="match status" value="1"/>
</dbReference>
<protein>
    <submittedName>
        <fullName evidence="6">LysR family transcriptional regulator</fullName>
    </submittedName>
</protein>
<name>A0ABT5T7B2_9RHOB</name>
<gene>
    <name evidence="6" type="ORF">PUT78_07815</name>
</gene>
<evidence type="ECO:0000313" key="7">
    <source>
        <dbReference type="Proteomes" id="UP001431784"/>
    </source>
</evidence>
<dbReference type="PROSITE" id="PS50931">
    <property type="entry name" value="HTH_LYSR"/>
    <property type="match status" value="1"/>
</dbReference>
<dbReference type="Pfam" id="PF00126">
    <property type="entry name" value="HTH_1"/>
    <property type="match status" value="1"/>
</dbReference>
<dbReference type="PRINTS" id="PR00039">
    <property type="entry name" value="HTHLYSR"/>
</dbReference>
<dbReference type="Proteomes" id="UP001431784">
    <property type="component" value="Unassembled WGS sequence"/>
</dbReference>
<keyword evidence="3" id="KW-0238">DNA-binding</keyword>
<dbReference type="Gene3D" id="3.40.190.290">
    <property type="match status" value="1"/>
</dbReference>
<dbReference type="InterPro" id="IPR058163">
    <property type="entry name" value="LysR-type_TF_proteobact-type"/>
</dbReference>
<comment type="caution">
    <text evidence="6">The sequence shown here is derived from an EMBL/GenBank/DDBJ whole genome shotgun (WGS) entry which is preliminary data.</text>
</comment>
<reference evidence="6" key="1">
    <citation type="submission" date="2023-02" db="EMBL/GenBank/DDBJ databases">
        <title>Description of Roseinatronobacter alkalisoli sp. nov., an alkaliphilic bacerium isolated from soda soil.</title>
        <authorList>
            <person name="Wei W."/>
        </authorList>
    </citation>
    <scope>NUCLEOTIDE SEQUENCE</scope>
    <source>
        <strain evidence="6">HJB301</strain>
    </source>
</reference>
<keyword evidence="4" id="KW-0804">Transcription</keyword>
<sequence>MNNIPIQWDHWRSFIAVAEQGSLSGAARMLGLTQPTVSRHIDLLEQATGTTLFLRSQQGLVLSDIGRQMLPEARAMAASAAALERSASAPIALTRGIVRLSASHVVGAEILPAVLAPLLAAHPGLEVELVLSNRNEDLLRREADLAVRMVRPAQTGLVARKIADVRLGLFAHARYLAARGTPRSVAELAGHVMIGPDRDSMALAGLADTGITRRMLRFRCDRESAQINAIRAGMGIGVLQAGIARVMPELRPVLADRLSFGLECWLALHRDLHSTARVQLVADHLAEHLPRALAA</sequence>
<evidence type="ECO:0000256" key="1">
    <source>
        <dbReference type="ARBA" id="ARBA00009437"/>
    </source>
</evidence>
<keyword evidence="7" id="KW-1185">Reference proteome</keyword>
<dbReference type="InterPro" id="IPR000847">
    <property type="entry name" value="LysR_HTH_N"/>
</dbReference>
<dbReference type="InterPro" id="IPR036390">
    <property type="entry name" value="WH_DNA-bd_sf"/>
</dbReference>
<dbReference type="InterPro" id="IPR036388">
    <property type="entry name" value="WH-like_DNA-bd_sf"/>
</dbReference>
<evidence type="ECO:0000256" key="4">
    <source>
        <dbReference type="ARBA" id="ARBA00023163"/>
    </source>
</evidence>
<comment type="similarity">
    <text evidence="1">Belongs to the LysR transcriptional regulatory family.</text>
</comment>
<dbReference type="PANTHER" id="PTHR30537:SF3">
    <property type="entry name" value="TRANSCRIPTIONAL REGULATORY PROTEIN"/>
    <property type="match status" value="1"/>
</dbReference>
<evidence type="ECO:0000313" key="6">
    <source>
        <dbReference type="EMBL" id="MDD7971002.1"/>
    </source>
</evidence>
<keyword evidence="2" id="KW-0805">Transcription regulation</keyword>
<dbReference type="RefSeq" id="WP_274351691.1">
    <property type="nucleotide sequence ID" value="NZ_JAQZSM010000005.1"/>
</dbReference>
<dbReference type="PANTHER" id="PTHR30537">
    <property type="entry name" value="HTH-TYPE TRANSCRIPTIONAL REGULATOR"/>
    <property type="match status" value="1"/>
</dbReference>
<dbReference type="Pfam" id="PF03466">
    <property type="entry name" value="LysR_substrate"/>
    <property type="match status" value="1"/>
</dbReference>
<evidence type="ECO:0000256" key="3">
    <source>
        <dbReference type="ARBA" id="ARBA00023125"/>
    </source>
</evidence>
<proteinExistence type="inferred from homology"/>
<dbReference type="InterPro" id="IPR005119">
    <property type="entry name" value="LysR_subst-bd"/>
</dbReference>
<dbReference type="SUPFAM" id="SSF46785">
    <property type="entry name" value="Winged helix' DNA-binding domain"/>
    <property type="match status" value="1"/>
</dbReference>